<dbReference type="NCBIfam" id="TIGR01251">
    <property type="entry name" value="ribP_PPkin"/>
    <property type="match status" value="1"/>
</dbReference>
<dbReference type="SMART" id="SM01400">
    <property type="entry name" value="Pribosyltran_N"/>
    <property type="match status" value="1"/>
</dbReference>
<protein>
    <submittedName>
        <fullName evidence="5">Ribose-phosphate pyrophosphokinase</fullName>
        <ecNumber evidence="5">2.7.6.1</ecNumber>
    </submittedName>
</protein>
<evidence type="ECO:0000256" key="1">
    <source>
        <dbReference type="ARBA" id="ARBA00022727"/>
    </source>
</evidence>
<dbReference type="CDD" id="cd06223">
    <property type="entry name" value="PRTases_typeI"/>
    <property type="match status" value="1"/>
</dbReference>
<keyword evidence="5" id="KW-0808">Transferase</keyword>
<evidence type="ECO:0000313" key="6">
    <source>
        <dbReference type="Proteomes" id="UP000781958"/>
    </source>
</evidence>
<dbReference type="InterPro" id="IPR029057">
    <property type="entry name" value="PRTase-like"/>
</dbReference>
<evidence type="ECO:0000259" key="3">
    <source>
        <dbReference type="Pfam" id="PF00156"/>
    </source>
</evidence>
<feature type="domain" description="Phosphoribosyltransferase" evidence="3">
    <location>
        <begin position="168"/>
        <end position="255"/>
    </location>
</feature>
<gene>
    <name evidence="5" type="ORF">J2851_000663</name>
</gene>
<dbReference type="InterPro" id="IPR005946">
    <property type="entry name" value="Rib-P_diPkinase"/>
</dbReference>
<dbReference type="EC" id="2.7.6.1" evidence="5"/>
<dbReference type="InterPro" id="IPR029099">
    <property type="entry name" value="Pribosyltran_N"/>
</dbReference>
<comment type="similarity">
    <text evidence="2">Belongs to the ribose-phosphate pyrophosphokinase family.</text>
</comment>
<dbReference type="Gene3D" id="3.40.50.2020">
    <property type="match status" value="2"/>
</dbReference>
<dbReference type="Pfam" id="PF00156">
    <property type="entry name" value="Pribosyltran"/>
    <property type="match status" value="1"/>
</dbReference>
<evidence type="ECO:0000256" key="2">
    <source>
        <dbReference type="RuleBase" id="RU004324"/>
    </source>
</evidence>
<comment type="caution">
    <text evidence="5">The sequence shown here is derived from an EMBL/GenBank/DDBJ whole genome shotgun (WGS) entry which is preliminary data.</text>
</comment>
<dbReference type="EMBL" id="JAGINP010000002">
    <property type="protein sequence ID" value="MBP2290921.1"/>
    <property type="molecule type" value="Genomic_DNA"/>
</dbReference>
<keyword evidence="1 2" id="KW-0545">Nucleotide biosynthesis</keyword>
<dbReference type="RefSeq" id="WP_209763936.1">
    <property type="nucleotide sequence ID" value="NZ_JAGINP010000002.1"/>
</dbReference>
<evidence type="ECO:0000259" key="4">
    <source>
        <dbReference type="Pfam" id="PF13793"/>
    </source>
</evidence>
<dbReference type="Pfam" id="PF13793">
    <property type="entry name" value="Pribosyltran_N"/>
    <property type="match status" value="1"/>
</dbReference>
<dbReference type="PANTHER" id="PTHR10210:SF41">
    <property type="entry name" value="RIBOSE-PHOSPHATE PYROPHOSPHOKINASE 1, CHLOROPLASTIC"/>
    <property type="match status" value="1"/>
</dbReference>
<dbReference type="GO" id="GO:0004749">
    <property type="term" value="F:ribose phosphate diphosphokinase activity"/>
    <property type="evidence" value="ECO:0007669"/>
    <property type="project" value="UniProtKB-EC"/>
</dbReference>
<proteinExistence type="inferred from homology"/>
<organism evidence="5 6">
    <name type="scientific">Azospirillum rugosum</name>
    <dbReference type="NCBI Taxonomy" id="416170"/>
    <lineage>
        <taxon>Bacteria</taxon>
        <taxon>Pseudomonadati</taxon>
        <taxon>Pseudomonadota</taxon>
        <taxon>Alphaproteobacteria</taxon>
        <taxon>Rhodospirillales</taxon>
        <taxon>Azospirillaceae</taxon>
        <taxon>Azospirillum</taxon>
    </lineage>
</organism>
<evidence type="ECO:0000313" key="5">
    <source>
        <dbReference type="EMBL" id="MBP2290921.1"/>
    </source>
</evidence>
<accession>A0ABS4SEB8</accession>
<sequence length="304" mass="32148">MARNTGSYGGVYGFPESADCAQRLAEALDVPCHIAELHRFPDGESLVRLPQAAERPVGRAVVYRSLDQPNDKLIELTLVASVLRRHGATELCLVAPYMAYMRQDAIFRPGEPVSQAVVGDWLGRLFDRFVCVEPHLHRTHTLDEVFVGRPSICLTGAGPIADRLRADGVSPDTVVVGPDEEAAPLVEAVAGPLGLAAVVGRKERRGDRDVTVALPADAPLAGRPVAIVDDVISSGETIFSCARAARAAGAASVRVFGVHALFDESVAARFVAEGLGTPLSCDGVPHASNGLPLGRLIADALLRD</sequence>
<name>A0ABS4SEB8_9PROT</name>
<dbReference type="Proteomes" id="UP000781958">
    <property type="component" value="Unassembled WGS sequence"/>
</dbReference>
<keyword evidence="6" id="KW-1185">Reference proteome</keyword>
<reference evidence="5 6" key="1">
    <citation type="submission" date="2021-03" db="EMBL/GenBank/DDBJ databases">
        <title>Genomic Encyclopedia of Type Strains, Phase III (KMG-III): the genomes of soil and plant-associated and newly described type strains.</title>
        <authorList>
            <person name="Whitman W."/>
        </authorList>
    </citation>
    <scope>NUCLEOTIDE SEQUENCE [LARGE SCALE GENOMIC DNA]</scope>
    <source>
        <strain evidence="5 6">IMMIB AFH-6</strain>
    </source>
</reference>
<dbReference type="PANTHER" id="PTHR10210">
    <property type="entry name" value="RIBOSE-PHOSPHATE DIPHOSPHOKINASE FAMILY MEMBER"/>
    <property type="match status" value="1"/>
</dbReference>
<dbReference type="SUPFAM" id="SSF53271">
    <property type="entry name" value="PRTase-like"/>
    <property type="match status" value="2"/>
</dbReference>
<dbReference type="InterPro" id="IPR000836">
    <property type="entry name" value="PRTase_dom"/>
</dbReference>
<feature type="domain" description="Ribose-phosphate pyrophosphokinase N-terminal" evidence="4">
    <location>
        <begin position="17"/>
        <end position="122"/>
    </location>
</feature>